<sequence length="60" mass="7154">MVRGTKHTVEQIVNLLRQVEVGMAKGKALPQACRETGIVEQTYYRWRWWSAHRFLNQLIR</sequence>
<organism evidence="2">
    <name type="scientific">Granulicella tundricola (strain ATCC BAA-1859 / DSM 23138 / MP5ACTX9)</name>
    <dbReference type="NCBI Taxonomy" id="1198114"/>
    <lineage>
        <taxon>Bacteria</taxon>
        <taxon>Pseudomonadati</taxon>
        <taxon>Acidobacteriota</taxon>
        <taxon>Terriglobia</taxon>
        <taxon>Terriglobales</taxon>
        <taxon>Acidobacteriaceae</taxon>
        <taxon>Granulicella</taxon>
    </lineage>
</organism>
<geneLocation type="plasmid" evidence="1 2">
    <name>pACIX902</name>
</geneLocation>
<evidence type="ECO:0000313" key="2">
    <source>
        <dbReference type="Proteomes" id="UP000000343"/>
    </source>
</evidence>
<dbReference type="HOGENOM" id="CLU_2935053_0_0_0"/>
<keyword evidence="2" id="KW-1185">Reference proteome</keyword>
<accession>E8X6K2</accession>
<gene>
    <name evidence="1" type="ordered locus">AciX9_3870</name>
</gene>
<dbReference type="Pfam" id="PF01527">
    <property type="entry name" value="HTH_Tnp_1"/>
    <property type="match status" value="1"/>
</dbReference>
<protein>
    <recommendedName>
        <fullName evidence="3">Transposase IS3/IS911 family protein</fullName>
    </recommendedName>
</protein>
<name>E8X6K2_GRATM</name>
<dbReference type="GO" id="GO:0004803">
    <property type="term" value="F:transposase activity"/>
    <property type="evidence" value="ECO:0007669"/>
    <property type="project" value="InterPro"/>
</dbReference>
<dbReference type="GO" id="GO:0003677">
    <property type="term" value="F:DNA binding"/>
    <property type="evidence" value="ECO:0007669"/>
    <property type="project" value="InterPro"/>
</dbReference>
<proteinExistence type="predicted"/>
<dbReference type="GO" id="GO:0006313">
    <property type="term" value="P:DNA transposition"/>
    <property type="evidence" value="ECO:0007669"/>
    <property type="project" value="InterPro"/>
</dbReference>
<dbReference type="AlphaFoldDB" id="E8X6K2"/>
<keyword evidence="1" id="KW-0614">Plasmid</keyword>
<dbReference type="KEGG" id="acm:AciX9_3870"/>
<evidence type="ECO:0000313" key="1">
    <source>
        <dbReference type="EMBL" id="ADW71152.1"/>
    </source>
</evidence>
<reference evidence="2" key="1">
    <citation type="submission" date="2011-01" db="EMBL/GenBank/DDBJ databases">
        <title>Complete sequence of plasmid2 of Acidobacterium sp. MP5ACTX9.</title>
        <authorList>
            <consortium name="US DOE Joint Genome Institute"/>
            <person name="Lucas S."/>
            <person name="Copeland A."/>
            <person name="Lapidus A."/>
            <person name="Cheng J.-F."/>
            <person name="Goodwin L."/>
            <person name="Pitluck S."/>
            <person name="Teshima H."/>
            <person name="Detter J.C."/>
            <person name="Han C."/>
            <person name="Tapia R."/>
            <person name="Land M."/>
            <person name="Hauser L."/>
            <person name="Kyrpides N."/>
            <person name="Ivanova N."/>
            <person name="Ovchinnikova G."/>
            <person name="Pagani I."/>
            <person name="Rawat S.R."/>
            <person name="Mannisto M."/>
            <person name="Haggblom M.M."/>
            <person name="Woyke T."/>
        </authorList>
    </citation>
    <scope>NUCLEOTIDE SEQUENCE [LARGE SCALE GENOMIC DNA]</scope>
    <source>
        <strain evidence="2">MP5ACTX9</strain>
        <plasmid evidence="2">Plasmid pACIX902</plasmid>
    </source>
</reference>
<dbReference type="Proteomes" id="UP000000343">
    <property type="component" value="Plasmid pACIX902"/>
</dbReference>
<dbReference type="EMBL" id="CP002482">
    <property type="protein sequence ID" value="ADW71152.1"/>
    <property type="molecule type" value="Genomic_DNA"/>
</dbReference>
<evidence type="ECO:0008006" key="3">
    <source>
        <dbReference type="Google" id="ProtNLM"/>
    </source>
</evidence>
<dbReference type="InterPro" id="IPR002514">
    <property type="entry name" value="Transposase_8"/>
</dbReference>